<keyword evidence="2" id="KW-0677">Repeat</keyword>
<sequence length="418" mass="47074">MVRAPFYDKDGLKKGEWSPEEDQKLTSYVQRYGHWNWRLLPTFAGLKRSGKCCRLRWMNYLRPEVKHGNFTEEEDALIIKLHAQCGNRWSTIAKSLPGRTDSEIKNRCQAQLKKRTQRNTTASDVKDTSSCQSEATQNSEAKAESIIVNTPANMIVESSPLTPATSSTTELSSFSSGSGSMSGLNVIRGIEDTYFLPSSEIYEVQSSGDFWSEPFVVDNIYDYNQDGGNTSSLEKGGFQLPLPFDDMYYDDYADLLHDLMQSFINSNNSKLGCRDAKRHRDIGLEPLALDARAVEIIFKAQTTIKLLEFKPSIIAASALLLASNELFPSQFHCSHKAISSCSYVHKENLLKCYNWMEEIGKERDDMVSRCNTAVNVLGLQFSCSESENGSAITRDIKGRKINDYPDNQTARHSQVQHC</sequence>
<dbReference type="PROSITE" id="PS50090">
    <property type="entry name" value="MYB_LIKE"/>
    <property type="match status" value="2"/>
</dbReference>
<dbReference type="InterPro" id="IPR004367">
    <property type="entry name" value="Cyclin_C-dom"/>
</dbReference>
<reference evidence="9 10" key="1">
    <citation type="submission" date="2019-09" db="EMBL/GenBank/DDBJ databases">
        <title>Draft genome information of white flower Hibiscus syriacus.</title>
        <authorList>
            <person name="Kim Y.-M."/>
        </authorList>
    </citation>
    <scope>NUCLEOTIDE SEQUENCE [LARGE SCALE GENOMIC DNA]</scope>
    <source>
        <strain evidence="10">cv. Baekdansim</strain>
        <strain evidence="9">YM2019G1</strain>
        <tissue evidence="9">Leaf</tissue>
    </source>
</reference>
<dbReference type="SUPFAM" id="SSF47954">
    <property type="entry name" value="Cyclin-like"/>
    <property type="match status" value="1"/>
</dbReference>
<keyword evidence="10" id="KW-1185">Reference proteome</keyword>
<evidence type="ECO:0000256" key="1">
    <source>
        <dbReference type="ARBA" id="ARBA00004123"/>
    </source>
</evidence>
<dbReference type="InterPro" id="IPR015495">
    <property type="entry name" value="Myb_TF_plants"/>
</dbReference>
<evidence type="ECO:0000313" key="8">
    <source>
        <dbReference type="EMBL" id="KAE8687776.1"/>
    </source>
</evidence>
<feature type="compositionally biased region" description="Polar residues" evidence="5">
    <location>
        <begin position="118"/>
        <end position="140"/>
    </location>
</feature>
<comment type="caution">
    <text evidence="9">The sequence shown here is derived from an EMBL/GenBank/DDBJ whole genome shotgun (WGS) entry which is preliminary data.</text>
</comment>
<name>A0A6A2Z7V7_HIBSY</name>
<feature type="domain" description="Myb-like" evidence="6">
    <location>
        <begin position="9"/>
        <end position="61"/>
    </location>
</feature>
<dbReference type="Gene3D" id="1.10.472.10">
    <property type="entry name" value="Cyclin-like"/>
    <property type="match status" value="1"/>
</dbReference>
<evidence type="ECO:0000256" key="3">
    <source>
        <dbReference type="ARBA" id="ARBA00023125"/>
    </source>
</evidence>
<dbReference type="InterPro" id="IPR017930">
    <property type="entry name" value="Myb_dom"/>
</dbReference>
<organism evidence="9 10">
    <name type="scientific">Hibiscus syriacus</name>
    <name type="common">Rose of Sharon</name>
    <dbReference type="NCBI Taxonomy" id="106335"/>
    <lineage>
        <taxon>Eukaryota</taxon>
        <taxon>Viridiplantae</taxon>
        <taxon>Streptophyta</taxon>
        <taxon>Embryophyta</taxon>
        <taxon>Tracheophyta</taxon>
        <taxon>Spermatophyta</taxon>
        <taxon>Magnoliopsida</taxon>
        <taxon>eudicotyledons</taxon>
        <taxon>Gunneridae</taxon>
        <taxon>Pentapetalae</taxon>
        <taxon>rosids</taxon>
        <taxon>malvids</taxon>
        <taxon>Malvales</taxon>
        <taxon>Malvaceae</taxon>
        <taxon>Malvoideae</taxon>
        <taxon>Hibiscus</taxon>
    </lineage>
</organism>
<evidence type="ECO:0000256" key="5">
    <source>
        <dbReference type="SAM" id="MobiDB-lite"/>
    </source>
</evidence>
<evidence type="ECO:0000256" key="2">
    <source>
        <dbReference type="ARBA" id="ARBA00022737"/>
    </source>
</evidence>
<dbReference type="SMART" id="SM00717">
    <property type="entry name" value="SANT"/>
    <property type="match status" value="2"/>
</dbReference>
<dbReference type="Pfam" id="PF00249">
    <property type="entry name" value="Myb_DNA-binding"/>
    <property type="match status" value="2"/>
</dbReference>
<gene>
    <name evidence="8" type="ORF">F3Y22_tig00111008pilonHSYRG00165</name>
    <name evidence="9" type="ORF">F3Y22_tig00111008pilonHSYRG00168</name>
</gene>
<dbReference type="GO" id="GO:0003677">
    <property type="term" value="F:DNA binding"/>
    <property type="evidence" value="ECO:0007669"/>
    <property type="project" value="UniProtKB-KW"/>
</dbReference>
<keyword evidence="4" id="KW-0539">Nucleus</keyword>
<dbReference type="CDD" id="cd20544">
    <property type="entry name" value="CYCLIN_AtCycD-like_rpt2"/>
    <property type="match status" value="1"/>
</dbReference>
<evidence type="ECO:0000313" key="10">
    <source>
        <dbReference type="Proteomes" id="UP000436088"/>
    </source>
</evidence>
<dbReference type="PANTHER" id="PTHR10641:SF1377">
    <property type="entry name" value="MYB-RELATED PROTEIN MYB4-LIKE"/>
    <property type="match status" value="1"/>
</dbReference>
<evidence type="ECO:0000313" key="9">
    <source>
        <dbReference type="EMBL" id="KAE8687777.1"/>
    </source>
</evidence>
<dbReference type="SUPFAM" id="SSF46689">
    <property type="entry name" value="Homeodomain-like"/>
    <property type="match status" value="1"/>
</dbReference>
<dbReference type="Proteomes" id="UP000436088">
    <property type="component" value="Unassembled WGS sequence"/>
</dbReference>
<keyword evidence="3" id="KW-0238">DNA-binding</keyword>
<evidence type="ECO:0000259" key="7">
    <source>
        <dbReference type="PROSITE" id="PS51294"/>
    </source>
</evidence>
<evidence type="ECO:0000259" key="6">
    <source>
        <dbReference type="PROSITE" id="PS50090"/>
    </source>
</evidence>
<dbReference type="Pfam" id="PF02984">
    <property type="entry name" value="Cyclin_C"/>
    <property type="match status" value="1"/>
</dbReference>
<dbReference type="InterPro" id="IPR001005">
    <property type="entry name" value="SANT/Myb"/>
</dbReference>
<dbReference type="InterPro" id="IPR009057">
    <property type="entry name" value="Homeodomain-like_sf"/>
</dbReference>
<dbReference type="Gene3D" id="1.10.10.60">
    <property type="entry name" value="Homeodomain-like"/>
    <property type="match status" value="2"/>
</dbReference>
<comment type="subcellular location">
    <subcellularLocation>
        <location evidence="1">Nucleus</location>
    </subcellularLocation>
</comment>
<dbReference type="FunFam" id="1.10.10.60:FF:000001">
    <property type="entry name" value="MYB-related transcription factor"/>
    <property type="match status" value="1"/>
</dbReference>
<dbReference type="PROSITE" id="PS51294">
    <property type="entry name" value="HTH_MYB"/>
    <property type="match status" value="2"/>
</dbReference>
<feature type="domain" description="HTH myb-type" evidence="7">
    <location>
        <begin position="9"/>
        <end position="61"/>
    </location>
</feature>
<protein>
    <submittedName>
        <fullName evidence="9">Transcription factor MYB34</fullName>
    </submittedName>
</protein>
<dbReference type="GO" id="GO:0005634">
    <property type="term" value="C:nucleus"/>
    <property type="evidence" value="ECO:0007669"/>
    <property type="project" value="UniProtKB-SubCell"/>
</dbReference>
<dbReference type="EMBL" id="VEPZ02001200">
    <property type="protein sequence ID" value="KAE8687776.1"/>
    <property type="molecule type" value="Genomic_DNA"/>
</dbReference>
<dbReference type="EMBL" id="VEPZ02001200">
    <property type="protein sequence ID" value="KAE8687777.1"/>
    <property type="molecule type" value="Genomic_DNA"/>
</dbReference>
<dbReference type="AlphaFoldDB" id="A0A6A2Z7V7"/>
<proteinExistence type="predicted"/>
<feature type="domain" description="HTH myb-type" evidence="7">
    <location>
        <begin position="62"/>
        <end position="116"/>
    </location>
</feature>
<feature type="domain" description="Myb-like" evidence="6">
    <location>
        <begin position="62"/>
        <end position="112"/>
    </location>
</feature>
<accession>A0A6A2Z7V7</accession>
<dbReference type="CDD" id="cd00167">
    <property type="entry name" value="SANT"/>
    <property type="match status" value="2"/>
</dbReference>
<feature type="region of interest" description="Disordered" evidence="5">
    <location>
        <begin position="112"/>
        <end position="143"/>
    </location>
</feature>
<dbReference type="InterPro" id="IPR036915">
    <property type="entry name" value="Cyclin-like_sf"/>
</dbReference>
<evidence type="ECO:0000256" key="4">
    <source>
        <dbReference type="ARBA" id="ARBA00023242"/>
    </source>
</evidence>
<dbReference type="PANTHER" id="PTHR10641">
    <property type="entry name" value="MYB FAMILY TRANSCRIPTION FACTOR"/>
    <property type="match status" value="1"/>
</dbReference>